<evidence type="ECO:0008006" key="3">
    <source>
        <dbReference type="Google" id="ProtNLM"/>
    </source>
</evidence>
<dbReference type="Proteomes" id="UP000594121">
    <property type="component" value="Chromosome"/>
</dbReference>
<dbReference type="RefSeq" id="WP_192818553.1">
    <property type="nucleotide sequence ID" value="NZ_CP062310.1"/>
</dbReference>
<dbReference type="EMBL" id="CP062310">
    <property type="protein sequence ID" value="QOJ78581.1"/>
    <property type="molecule type" value="Genomic_DNA"/>
</dbReference>
<dbReference type="KEGG" id="thel:IG193_07435"/>
<sequence>MSGCQPEEVARRLSLELESKGYSNVISEDAKTIILYWCGGLCPTLLVRVEEEGVRVLIPLIFQEADIEQIRGVLEGFTPKPTSLEVIRVDGSLVGLEVNYAPKSCPELDYIEGVIDGVKELVSILRSEGRSLPLEADIIV</sequence>
<evidence type="ECO:0000313" key="2">
    <source>
        <dbReference type="Proteomes" id="UP000594121"/>
    </source>
</evidence>
<protein>
    <recommendedName>
        <fullName evidence="3">Sensory transduction regulator</fullName>
    </recommendedName>
</protein>
<dbReference type="AlphaFoldDB" id="A0A7L9FG37"/>
<organism evidence="1 2">
    <name type="scientific">Infirmifilum lucidum</name>
    <dbReference type="NCBI Taxonomy" id="2776706"/>
    <lineage>
        <taxon>Archaea</taxon>
        <taxon>Thermoproteota</taxon>
        <taxon>Thermoprotei</taxon>
        <taxon>Thermofilales</taxon>
        <taxon>Thermofilaceae</taxon>
        <taxon>Infirmifilum</taxon>
    </lineage>
</organism>
<accession>A0A7L9FG37</accession>
<keyword evidence="2" id="KW-1185">Reference proteome</keyword>
<evidence type="ECO:0000313" key="1">
    <source>
        <dbReference type="EMBL" id="QOJ78581.1"/>
    </source>
</evidence>
<reference evidence="1 2" key="1">
    <citation type="submission" date="2020-10" db="EMBL/GenBank/DDBJ databases">
        <title>Thermofilum lucidum 3507LT sp. nov. a novel member of Thermofilaceae family isolated from Chile hot spring, and proposal of description order Thermofilales.</title>
        <authorList>
            <person name="Zayulina K.S."/>
            <person name="Elcheninov A.G."/>
            <person name="Toshchakov S.V."/>
            <person name="Kublanov I.V."/>
        </authorList>
    </citation>
    <scope>NUCLEOTIDE SEQUENCE [LARGE SCALE GENOMIC DNA]</scope>
    <source>
        <strain evidence="1 2">3507LT</strain>
    </source>
</reference>
<dbReference type="InParanoid" id="A0A7L9FG37"/>
<proteinExistence type="predicted"/>
<gene>
    <name evidence="1" type="ORF">IG193_07435</name>
</gene>
<dbReference type="GeneID" id="59149717"/>
<name>A0A7L9FG37_9CREN</name>